<keyword evidence="1" id="KW-0472">Membrane</keyword>
<dbReference type="InterPro" id="IPR010721">
    <property type="entry name" value="UstE-like"/>
</dbReference>
<dbReference type="AlphaFoldDB" id="Q2SQ23"/>
<dbReference type="EMBL" id="CP000155">
    <property type="protein sequence ID" value="ABC27251.1"/>
    <property type="molecule type" value="Genomic_DNA"/>
</dbReference>
<evidence type="ECO:0000313" key="3">
    <source>
        <dbReference type="Proteomes" id="UP000000238"/>
    </source>
</evidence>
<dbReference type="RefSeq" id="WP_011394328.1">
    <property type="nucleotide sequence ID" value="NC_007645.1"/>
</dbReference>
<dbReference type="PANTHER" id="PTHR32251">
    <property type="entry name" value="3-OXO-5-ALPHA-STEROID 4-DEHYDROGENASE"/>
    <property type="match status" value="1"/>
</dbReference>
<evidence type="ECO:0000313" key="2">
    <source>
        <dbReference type="EMBL" id="ABC27251.1"/>
    </source>
</evidence>
<feature type="transmembrane region" description="Helical" evidence="1">
    <location>
        <begin position="211"/>
        <end position="229"/>
    </location>
</feature>
<feature type="transmembrane region" description="Helical" evidence="1">
    <location>
        <begin position="138"/>
        <end position="156"/>
    </location>
</feature>
<dbReference type="STRING" id="349521.HCH_00339"/>
<keyword evidence="3" id="KW-1185">Reference proteome</keyword>
<accession>Q2SQ23</accession>
<name>Q2SQ23_HAHCH</name>
<dbReference type="HOGENOM" id="CLU_043418_3_1_6"/>
<proteinExistence type="predicted"/>
<feature type="transmembrane region" description="Helical" evidence="1">
    <location>
        <begin position="187"/>
        <end position="205"/>
    </location>
</feature>
<keyword evidence="1" id="KW-1133">Transmembrane helix</keyword>
<sequence>MAVNLMLLWWSPACLAAVFLLGYLVQTRSRNAGWVDVWWAAGVGVTGALYALVGTGELALRLTVAVIYLVWFGRLAWHLANRISHTEEDGRYAALRAWAGDRWRSVFLGLYMMQASWVWIFTLPAWVLSQAQTPPAPLYAAALALVVAAWMGEALADRQLATFKADSQNQGKTCRQGLWRYSRHPNYFFEWLHWFAYPLLGAASAWNLWLWLAPALMFVFLYFITGIPFTERQALRSRGEDYRDYQRRTPMFIPWRPKS</sequence>
<feature type="transmembrane region" description="Helical" evidence="1">
    <location>
        <begin position="6"/>
        <end position="25"/>
    </location>
</feature>
<protein>
    <submittedName>
        <fullName evidence="2">Predicted membrane protein</fullName>
    </submittedName>
</protein>
<dbReference type="Proteomes" id="UP000000238">
    <property type="component" value="Chromosome"/>
</dbReference>
<reference evidence="2 3" key="1">
    <citation type="journal article" date="2005" name="Nucleic Acids Res.">
        <title>Genomic blueprint of Hahella chejuensis, a marine microbe producing an algicidal agent.</title>
        <authorList>
            <person name="Jeong H."/>
            <person name="Yim J.H."/>
            <person name="Lee C."/>
            <person name="Choi S.-H."/>
            <person name="Park Y.K."/>
            <person name="Yoon S.H."/>
            <person name="Hur C.-G."/>
            <person name="Kang H.-Y."/>
            <person name="Kim D."/>
            <person name="Lee H.H."/>
            <person name="Park K.H."/>
            <person name="Park S.-H."/>
            <person name="Park H.-S."/>
            <person name="Lee H.K."/>
            <person name="Oh T.K."/>
            <person name="Kim J.F."/>
        </authorList>
    </citation>
    <scope>NUCLEOTIDE SEQUENCE [LARGE SCALE GENOMIC DNA]</scope>
    <source>
        <strain evidence="2 3">KCTC 2396</strain>
    </source>
</reference>
<gene>
    <name evidence="2" type="ordered locus">HCH_00339</name>
</gene>
<dbReference type="PANTHER" id="PTHR32251:SF17">
    <property type="entry name" value="STEROID 5-ALPHA REDUCTASE C-TERMINAL DOMAIN-CONTAINING PROTEIN"/>
    <property type="match status" value="1"/>
</dbReference>
<evidence type="ECO:0000256" key="1">
    <source>
        <dbReference type="SAM" id="Phobius"/>
    </source>
</evidence>
<keyword evidence="1" id="KW-0812">Transmembrane</keyword>
<feature type="transmembrane region" description="Helical" evidence="1">
    <location>
        <begin position="106"/>
        <end position="126"/>
    </location>
</feature>
<dbReference type="PROSITE" id="PS50244">
    <property type="entry name" value="S5A_REDUCTASE"/>
    <property type="match status" value="1"/>
</dbReference>
<organism evidence="2 3">
    <name type="scientific">Hahella chejuensis (strain KCTC 2396)</name>
    <dbReference type="NCBI Taxonomy" id="349521"/>
    <lineage>
        <taxon>Bacteria</taxon>
        <taxon>Pseudomonadati</taxon>
        <taxon>Pseudomonadota</taxon>
        <taxon>Gammaproteobacteria</taxon>
        <taxon>Oceanospirillales</taxon>
        <taxon>Hahellaceae</taxon>
        <taxon>Hahella</taxon>
    </lineage>
</organism>
<dbReference type="KEGG" id="hch:HCH_00339"/>
<dbReference type="GO" id="GO:0016020">
    <property type="term" value="C:membrane"/>
    <property type="evidence" value="ECO:0007669"/>
    <property type="project" value="TreeGrafter"/>
</dbReference>
<dbReference type="Pfam" id="PF06966">
    <property type="entry name" value="DUF1295"/>
    <property type="match status" value="1"/>
</dbReference>
<dbReference type="Gene3D" id="1.20.120.1630">
    <property type="match status" value="1"/>
</dbReference>
<feature type="transmembrane region" description="Helical" evidence="1">
    <location>
        <begin position="59"/>
        <end position="77"/>
    </location>
</feature>
<dbReference type="OrthoDB" id="9779233at2"/>
<feature type="transmembrane region" description="Helical" evidence="1">
    <location>
        <begin position="37"/>
        <end position="53"/>
    </location>
</feature>
<dbReference type="eggNOG" id="COG3752">
    <property type="taxonomic scope" value="Bacteria"/>
</dbReference>